<dbReference type="InterPro" id="IPR000156">
    <property type="entry name" value="Ran_bind_dom"/>
</dbReference>
<name>A0A7S0TC11_9EUKA</name>
<dbReference type="AlphaFoldDB" id="A0A7S0TC11"/>
<feature type="compositionally biased region" description="Basic and acidic residues" evidence="1">
    <location>
        <begin position="266"/>
        <end position="281"/>
    </location>
</feature>
<sequence>MSDPLLHLLQIAKERASVYALDEDTKQWRERGTTGKIVMFQHDTEAEDVRIKWEPSSSNHDASAAENWWRLTSSKLKPKGERALVLKAWCMSENQQEILAIRFASQRAAIEFAKKYHLIFPYAVGSNVDIENIFENQNQNASVKGASMSEAARFVAHGKKTSQPPPPPRRADKPAPPKPPRPLHAPASAPMKHGGGGNNPMAAMANALQQRMSVDMSRDLPDELANEFEDDDDNDNGDEDVEQQQALAPKRAAVKADPNMKPLSWRRPDTNEPEHEHEHEQRHRTRTTYRAQDRGASPKRNNNEYGSDHGTVAFFSETHQFNNLGL</sequence>
<evidence type="ECO:0000259" key="2">
    <source>
        <dbReference type="Pfam" id="PF00638"/>
    </source>
</evidence>
<organism evidence="3">
    <name type="scientific">Elphidium margaritaceum</name>
    <dbReference type="NCBI Taxonomy" id="933848"/>
    <lineage>
        <taxon>Eukaryota</taxon>
        <taxon>Sar</taxon>
        <taxon>Rhizaria</taxon>
        <taxon>Retaria</taxon>
        <taxon>Foraminifera</taxon>
        <taxon>Rotaliida</taxon>
        <taxon>Elphidiidae</taxon>
        <taxon>Elphidium</taxon>
    </lineage>
</organism>
<dbReference type="SUPFAM" id="SSF50729">
    <property type="entry name" value="PH domain-like"/>
    <property type="match status" value="1"/>
</dbReference>
<dbReference type="InterPro" id="IPR011993">
    <property type="entry name" value="PH-like_dom_sf"/>
</dbReference>
<feature type="domain" description="RanBD1" evidence="2">
    <location>
        <begin position="13"/>
        <end position="116"/>
    </location>
</feature>
<accession>A0A7S0TC11</accession>
<dbReference type="EMBL" id="HBFI01001009">
    <property type="protein sequence ID" value="CAD8731825.1"/>
    <property type="molecule type" value="Transcribed_RNA"/>
</dbReference>
<feature type="region of interest" description="Disordered" evidence="1">
    <location>
        <begin position="156"/>
        <end position="202"/>
    </location>
</feature>
<proteinExistence type="predicted"/>
<reference evidence="3" key="1">
    <citation type="submission" date="2021-01" db="EMBL/GenBank/DDBJ databases">
        <authorList>
            <person name="Corre E."/>
            <person name="Pelletier E."/>
            <person name="Niang G."/>
            <person name="Scheremetjew M."/>
            <person name="Finn R."/>
            <person name="Kale V."/>
            <person name="Holt S."/>
            <person name="Cochrane G."/>
            <person name="Meng A."/>
            <person name="Brown T."/>
            <person name="Cohen L."/>
        </authorList>
    </citation>
    <scope>NUCLEOTIDE SEQUENCE</scope>
</reference>
<feature type="compositionally biased region" description="Acidic residues" evidence="1">
    <location>
        <begin position="225"/>
        <end position="242"/>
    </location>
</feature>
<protein>
    <recommendedName>
        <fullName evidence="2">RanBD1 domain-containing protein</fullName>
    </recommendedName>
</protein>
<dbReference type="Pfam" id="PF00638">
    <property type="entry name" value="Ran_BP1"/>
    <property type="match status" value="1"/>
</dbReference>
<evidence type="ECO:0000313" key="3">
    <source>
        <dbReference type="EMBL" id="CAD8731825.1"/>
    </source>
</evidence>
<gene>
    <name evidence="3" type="ORF">EMAR1385_LOCUS704</name>
</gene>
<feature type="region of interest" description="Disordered" evidence="1">
    <location>
        <begin position="225"/>
        <end position="310"/>
    </location>
</feature>
<evidence type="ECO:0000256" key="1">
    <source>
        <dbReference type="SAM" id="MobiDB-lite"/>
    </source>
</evidence>
<dbReference type="Gene3D" id="2.30.29.30">
    <property type="entry name" value="Pleckstrin-homology domain (PH domain)/Phosphotyrosine-binding domain (PTB)"/>
    <property type="match status" value="1"/>
</dbReference>